<accession>A0ABW1JJS7</accession>
<feature type="transmembrane region" description="Helical" evidence="1">
    <location>
        <begin position="289"/>
        <end position="311"/>
    </location>
</feature>
<keyword evidence="1" id="KW-0472">Membrane</keyword>
<comment type="caution">
    <text evidence="2">The sequence shown here is derived from an EMBL/GenBank/DDBJ whole genome shotgun (WGS) entry which is preliminary data.</text>
</comment>
<protein>
    <submittedName>
        <fullName evidence="2">Phage tail tape measure protein</fullName>
    </submittedName>
</protein>
<dbReference type="EMBL" id="JBHSRD010000008">
    <property type="protein sequence ID" value="MFC6009136.1"/>
    <property type="molecule type" value="Genomic_DNA"/>
</dbReference>
<evidence type="ECO:0000313" key="2">
    <source>
        <dbReference type="EMBL" id="MFC6009136.1"/>
    </source>
</evidence>
<reference evidence="3" key="1">
    <citation type="journal article" date="2019" name="Int. J. Syst. Evol. Microbiol.">
        <title>The Global Catalogue of Microorganisms (GCM) 10K type strain sequencing project: providing services to taxonomists for standard genome sequencing and annotation.</title>
        <authorList>
            <consortium name="The Broad Institute Genomics Platform"/>
            <consortium name="The Broad Institute Genome Sequencing Center for Infectious Disease"/>
            <person name="Wu L."/>
            <person name="Ma J."/>
        </authorList>
    </citation>
    <scope>NUCLEOTIDE SEQUENCE [LARGE SCALE GENOMIC DNA]</scope>
    <source>
        <strain evidence="3">KACC 14249</strain>
    </source>
</reference>
<feature type="transmembrane region" description="Helical" evidence="1">
    <location>
        <begin position="256"/>
        <end position="277"/>
    </location>
</feature>
<keyword evidence="3" id="KW-1185">Reference proteome</keyword>
<dbReference type="RefSeq" id="WP_345717662.1">
    <property type="nucleotide sequence ID" value="NZ_BAABFP010000007.1"/>
</dbReference>
<dbReference type="Proteomes" id="UP001596189">
    <property type="component" value="Unassembled WGS sequence"/>
</dbReference>
<gene>
    <name evidence="2" type="ORF">ACFQDO_18535</name>
</gene>
<evidence type="ECO:0000313" key="3">
    <source>
        <dbReference type="Proteomes" id="UP001596189"/>
    </source>
</evidence>
<proteinExistence type="predicted"/>
<organism evidence="2 3">
    <name type="scientific">Angustibacter luteus</name>
    <dbReference type="NCBI Taxonomy" id="658456"/>
    <lineage>
        <taxon>Bacteria</taxon>
        <taxon>Bacillati</taxon>
        <taxon>Actinomycetota</taxon>
        <taxon>Actinomycetes</taxon>
        <taxon>Kineosporiales</taxon>
        <taxon>Kineosporiaceae</taxon>
    </lineage>
</organism>
<name>A0ABW1JJS7_9ACTN</name>
<keyword evidence="1" id="KW-1133">Transmembrane helix</keyword>
<sequence>MATSIVFDIIAKDRASKTFKGVSKSIEGTEKSTHSLRTAATVGLAAGAGAAVAFGKTSIDKFQAVAKETVALKRYLGSTTEEASRWRYAAGQSGVGSDALGKGLGILNKHLAGNDKAWKSAGISARDSSGNLKPMTEILPQLSDKFAGMKDGPEKTALAMKLFGKAGVGLLPFLSKGSDAIASLGKESDQFGNTLSDKDTAAVKENTIAKRKWDAAITGVQIQLGQKLFPALTKVSTAMARGAKFVKDHSSATKTAVTVIGLLVGAFWAVSAVTKAYAAIQAVLNAELWANPIGVVVLALLALGAGLFFAYKKSETFRNIVNGAFKVVGAAAKFLWTDVIRVYFKLVADLWLTVAGVIIHGAALAFGWIPGIGKKIRGFADKFDEMRDRINHALAGTKDYKAVRITTPGADKAIAKLAAIRWQQNHIDPTITIRAYTKANQADAADHRAGGGPVQAGVPYIVGEHRPELFVPDQDGTILPSVPGPRRGGGAAVSGGATYVLIEVKVAPGGELAAARAIEASLMKLKQSKGRLEFQR</sequence>
<evidence type="ECO:0000256" key="1">
    <source>
        <dbReference type="SAM" id="Phobius"/>
    </source>
</evidence>
<keyword evidence="1" id="KW-0812">Transmembrane</keyword>
<dbReference type="NCBIfam" id="TIGR01760">
    <property type="entry name" value="tape_meas_TP901"/>
    <property type="match status" value="1"/>
</dbReference>
<dbReference type="InterPro" id="IPR010090">
    <property type="entry name" value="Phage_tape_meas"/>
</dbReference>
<feature type="transmembrane region" description="Helical" evidence="1">
    <location>
        <begin position="350"/>
        <end position="369"/>
    </location>
</feature>